<evidence type="ECO:0000313" key="5">
    <source>
        <dbReference type="EMBL" id="GGG58951.1"/>
    </source>
</evidence>
<keyword evidence="2" id="KW-0238">DNA-binding</keyword>
<feature type="domain" description="HTH araC/xylS-type" evidence="4">
    <location>
        <begin position="212"/>
        <end position="314"/>
    </location>
</feature>
<sequence>MQRSVFTTRDSSEGLAKLVEVYALREARRASDGEFYMALTSAGTGPVTYGRLRLGGSSVVGSAEDTGTVRVGHVLEGALSDAGDRDRLPRRSPFLFPQHPSTSSWHDLDLLTVSVDGAAVAEQARQLLGAESFHLQFTGTRPVSPVMARYWLDTLAHLHRDLLPNRQVMSSPLIRSEMVRSLITALLHTFPNTFLTGPAVPEASGAAPAAIRRAVAFVDAHFDESIGLAQIAGAARMSPRGLQAAFRRELGTTPTAYLREARLEAAHRDLLAADPTTGATVEAVAARWGFAHRGRFAAAYRERFGHAPSSTLHG</sequence>
<reference evidence="5" key="1">
    <citation type="journal article" date="2014" name="Int. J. Syst. Evol. Microbiol.">
        <title>Complete genome sequence of Corynebacterium casei LMG S-19264T (=DSM 44701T), isolated from a smear-ripened cheese.</title>
        <authorList>
            <consortium name="US DOE Joint Genome Institute (JGI-PGF)"/>
            <person name="Walter F."/>
            <person name="Albersmeier A."/>
            <person name="Kalinowski J."/>
            <person name="Ruckert C."/>
        </authorList>
    </citation>
    <scope>NUCLEOTIDE SEQUENCE</scope>
    <source>
        <strain evidence="5">CGMCC 1.12187</strain>
    </source>
</reference>
<dbReference type="InterPro" id="IPR009057">
    <property type="entry name" value="Homeodomain-like_sf"/>
</dbReference>
<keyword evidence="1" id="KW-0805">Transcription regulation</keyword>
<dbReference type="GO" id="GO:0043565">
    <property type="term" value="F:sequence-specific DNA binding"/>
    <property type="evidence" value="ECO:0007669"/>
    <property type="project" value="InterPro"/>
</dbReference>
<dbReference type="SMART" id="SM00342">
    <property type="entry name" value="HTH_ARAC"/>
    <property type="match status" value="1"/>
</dbReference>
<evidence type="ECO:0000256" key="2">
    <source>
        <dbReference type="ARBA" id="ARBA00023125"/>
    </source>
</evidence>
<dbReference type="EMBL" id="BMEQ01000011">
    <property type="protein sequence ID" value="GGG58951.1"/>
    <property type="molecule type" value="Genomic_DNA"/>
</dbReference>
<evidence type="ECO:0000256" key="1">
    <source>
        <dbReference type="ARBA" id="ARBA00023015"/>
    </source>
</evidence>
<dbReference type="Pfam" id="PF12833">
    <property type="entry name" value="HTH_18"/>
    <property type="match status" value="1"/>
</dbReference>
<evidence type="ECO:0000313" key="6">
    <source>
        <dbReference type="Proteomes" id="UP000638848"/>
    </source>
</evidence>
<dbReference type="PANTHER" id="PTHR46796:SF12">
    <property type="entry name" value="HTH-TYPE DNA-BINDING TRANSCRIPTIONAL ACTIVATOR EUTR"/>
    <property type="match status" value="1"/>
</dbReference>
<accession>A0A917GVX8</accession>
<organism evidence="5 6">
    <name type="scientific">Kocuria dechangensis</name>
    <dbReference type="NCBI Taxonomy" id="1176249"/>
    <lineage>
        <taxon>Bacteria</taxon>
        <taxon>Bacillati</taxon>
        <taxon>Actinomycetota</taxon>
        <taxon>Actinomycetes</taxon>
        <taxon>Micrococcales</taxon>
        <taxon>Micrococcaceae</taxon>
        <taxon>Kocuria</taxon>
    </lineage>
</organism>
<protein>
    <recommendedName>
        <fullName evidence="4">HTH araC/xylS-type domain-containing protein</fullName>
    </recommendedName>
</protein>
<dbReference type="PANTHER" id="PTHR46796">
    <property type="entry name" value="HTH-TYPE TRANSCRIPTIONAL ACTIVATOR RHAS-RELATED"/>
    <property type="match status" value="1"/>
</dbReference>
<evidence type="ECO:0000256" key="3">
    <source>
        <dbReference type="ARBA" id="ARBA00023163"/>
    </source>
</evidence>
<dbReference type="AlphaFoldDB" id="A0A917GVX8"/>
<evidence type="ECO:0000259" key="4">
    <source>
        <dbReference type="PROSITE" id="PS01124"/>
    </source>
</evidence>
<dbReference type="SUPFAM" id="SSF46689">
    <property type="entry name" value="Homeodomain-like"/>
    <property type="match status" value="2"/>
</dbReference>
<reference evidence="5" key="2">
    <citation type="submission" date="2020-09" db="EMBL/GenBank/DDBJ databases">
        <authorList>
            <person name="Sun Q."/>
            <person name="Zhou Y."/>
        </authorList>
    </citation>
    <scope>NUCLEOTIDE SEQUENCE</scope>
    <source>
        <strain evidence="5">CGMCC 1.12187</strain>
    </source>
</reference>
<dbReference type="Proteomes" id="UP000638848">
    <property type="component" value="Unassembled WGS sequence"/>
</dbReference>
<dbReference type="Gene3D" id="1.10.10.60">
    <property type="entry name" value="Homeodomain-like"/>
    <property type="match status" value="1"/>
</dbReference>
<keyword evidence="6" id="KW-1185">Reference proteome</keyword>
<keyword evidence="3" id="KW-0804">Transcription</keyword>
<dbReference type="InterPro" id="IPR050204">
    <property type="entry name" value="AraC_XylS_family_regulators"/>
</dbReference>
<proteinExistence type="predicted"/>
<comment type="caution">
    <text evidence="5">The sequence shown here is derived from an EMBL/GenBank/DDBJ whole genome shotgun (WGS) entry which is preliminary data.</text>
</comment>
<dbReference type="PROSITE" id="PS01124">
    <property type="entry name" value="HTH_ARAC_FAMILY_2"/>
    <property type="match status" value="1"/>
</dbReference>
<gene>
    <name evidence="5" type="ORF">GCM10011374_22230</name>
</gene>
<dbReference type="InterPro" id="IPR018060">
    <property type="entry name" value="HTH_AraC"/>
</dbReference>
<dbReference type="GO" id="GO:0003700">
    <property type="term" value="F:DNA-binding transcription factor activity"/>
    <property type="evidence" value="ECO:0007669"/>
    <property type="project" value="InterPro"/>
</dbReference>
<name>A0A917GVX8_9MICC</name>